<dbReference type="InParanoid" id="A0A1U7SQF7"/>
<evidence type="ECO:0000256" key="8">
    <source>
        <dbReference type="ARBA" id="ARBA00023040"/>
    </source>
</evidence>
<dbReference type="GeneID" id="102383740"/>
<dbReference type="eggNOG" id="ENOG502R90U">
    <property type="taxonomic scope" value="Eukaryota"/>
</dbReference>
<keyword evidence="3 13" id="KW-1003">Cell membrane</keyword>
<keyword evidence="9 13" id="KW-0472">Membrane</keyword>
<keyword evidence="11 12" id="KW-0807">Transducer</keyword>
<evidence type="ECO:0000256" key="12">
    <source>
        <dbReference type="RuleBase" id="RU000688"/>
    </source>
</evidence>
<protein>
    <recommendedName>
        <fullName evidence="13">Olfactory receptor</fullName>
    </recommendedName>
</protein>
<keyword evidence="7 13" id="KW-1133">Transmembrane helix</keyword>
<evidence type="ECO:0000256" key="3">
    <source>
        <dbReference type="ARBA" id="ARBA00022475"/>
    </source>
</evidence>
<feature type="transmembrane region" description="Helical" evidence="13">
    <location>
        <begin position="240"/>
        <end position="261"/>
    </location>
</feature>
<name>A0A1U7SQF7_ALLSI</name>
<evidence type="ECO:0000313" key="16">
    <source>
        <dbReference type="RefSeq" id="XP_006036058.1"/>
    </source>
</evidence>
<feature type="transmembrane region" description="Helical" evidence="13">
    <location>
        <begin position="101"/>
        <end position="120"/>
    </location>
</feature>
<feature type="transmembrane region" description="Helical" evidence="13">
    <location>
        <begin position="25"/>
        <end position="50"/>
    </location>
</feature>
<keyword evidence="15" id="KW-1185">Reference proteome</keyword>
<keyword evidence="4 13" id="KW-0716">Sensory transduction</keyword>
<feature type="transmembrane region" description="Helical" evidence="13">
    <location>
        <begin position="200"/>
        <end position="219"/>
    </location>
</feature>
<dbReference type="Gene3D" id="1.20.1070.10">
    <property type="entry name" value="Rhodopsin 7-helix transmembrane proteins"/>
    <property type="match status" value="1"/>
</dbReference>
<feature type="transmembrane region" description="Helical" evidence="13">
    <location>
        <begin position="273"/>
        <end position="292"/>
    </location>
</feature>
<keyword evidence="8 12" id="KW-0297">G-protein coupled receptor</keyword>
<dbReference type="CDD" id="cd15225">
    <property type="entry name" value="7tmA_OR10A-like"/>
    <property type="match status" value="1"/>
</dbReference>
<keyword evidence="5 12" id="KW-0812">Transmembrane</keyword>
<dbReference type="Pfam" id="PF13853">
    <property type="entry name" value="7tm_4"/>
    <property type="match status" value="1"/>
</dbReference>
<dbReference type="PANTHER" id="PTHR26453">
    <property type="entry name" value="OLFACTORY RECEPTOR"/>
    <property type="match status" value="1"/>
</dbReference>
<feature type="transmembrane region" description="Helical" evidence="13">
    <location>
        <begin position="62"/>
        <end position="81"/>
    </location>
</feature>
<dbReference type="RefSeq" id="XP_006036058.1">
    <property type="nucleotide sequence ID" value="XM_006035996.1"/>
</dbReference>
<evidence type="ECO:0000313" key="15">
    <source>
        <dbReference type="Proteomes" id="UP000189705"/>
    </source>
</evidence>
<dbReference type="InterPro" id="IPR000276">
    <property type="entry name" value="GPCR_Rhodpsn"/>
</dbReference>
<keyword evidence="10 12" id="KW-0675">Receptor</keyword>
<dbReference type="InterPro" id="IPR000725">
    <property type="entry name" value="Olfact_rcpt"/>
</dbReference>
<evidence type="ECO:0000256" key="7">
    <source>
        <dbReference type="ARBA" id="ARBA00022989"/>
    </source>
</evidence>
<keyword evidence="6 13" id="KW-0552">Olfaction</keyword>
<evidence type="ECO:0000256" key="6">
    <source>
        <dbReference type="ARBA" id="ARBA00022725"/>
    </source>
</evidence>
<dbReference type="FunFam" id="1.20.1070.10:FF:000001">
    <property type="entry name" value="Olfactory receptor"/>
    <property type="match status" value="1"/>
</dbReference>
<evidence type="ECO:0000256" key="2">
    <source>
        <dbReference type="ARBA" id="ARBA00010663"/>
    </source>
</evidence>
<dbReference type="InterPro" id="IPR017452">
    <property type="entry name" value="GPCR_Rhodpsn_7TM"/>
</dbReference>
<dbReference type="SUPFAM" id="SSF81321">
    <property type="entry name" value="Family A G protein-coupled receptor-like"/>
    <property type="match status" value="1"/>
</dbReference>
<feature type="transmembrane region" description="Helical" evidence="13">
    <location>
        <begin position="140"/>
        <end position="162"/>
    </location>
</feature>
<sequence>MKGRNQTTVTEFILSGFSSLPDLPVLFFALVLLIYLLILLGNALIIIVTLIDPILHTPMYFFLRNLSFLEISYTSVTIPGMLVNHLSREKTISVSSCAAQIYFLISFGGAECCLLALMAYDRYVAICIPLAYTVVMNRGICFQLVATAWLSSSLVTLLHVVWMFNHPFCPPLEIDHFFCDAPPVLQLVCGDTHLIEIEALASATVFVVIPFVIILWSYIRILTAILEMPSVEGQSKAFSTCSSHLTVVVLFFSTAGLTYFQPKSSSLVGSSKFLSLFYTILTPLLNPLVYSLRNKEVKRALQINFGQRVSSWRQF</sequence>
<comment type="similarity">
    <text evidence="2 12">Belongs to the G-protein coupled receptor 1 family.</text>
</comment>
<dbReference type="Proteomes" id="UP000189705">
    <property type="component" value="Unplaced"/>
</dbReference>
<dbReference type="GO" id="GO:0004930">
    <property type="term" value="F:G protein-coupled receptor activity"/>
    <property type="evidence" value="ECO:0007669"/>
    <property type="project" value="UniProtKB-KW"/>
</dbReference>
<dbReference type="KEGG" id="asn:102383740"/>
<dbReference type="PROSITE" id="PS00237">
    <property type="entry name" value="G_PROTEIN_RECEP_F1_1"/>
    <property type="match status" value="1"/>
</dbReference>
<dbReference type="FunFam" id="1.10.1220.70:FF:000001">
    <property type="entry name" value="Olfactory receptor"/>
    <property type="match status" value="1"/>
</dbReference>
<evidence type="ECO:0000256" key="10">
    <source>
        <dbReference type="ARBA" id="ARBA00023170"/>
    </source>
</evidence>
<dbReference type="PRINTS" id="PR00237">
    <property type="entry name" value="GPCRRHODOPSN"/>
</dbReference>
<proteinExistence type="inferred from homology"/>
<dbReference type="AlphaFoldDB" id="A0A1U7SQF7"/>
<reference evidence="16" key="1">
    <citation type="submission" date="2025-08" db="UniProtKB">
        <authorList>
            <consortium name="RefSeq"/>
        </authorList>
    </citation>
    <scope>IDENTIFICATION</scope>
</reference>
<accession>A0A1U7SQF7</accession>
<evidence type="ECO:0000259" key="14">
    <source>
        <dbReference type="PROSITE" id="PS50262"/>
    </source>
</evidence>
<organism evidence="15 16">
    <name type="scientific">Alligator sinensis</name>
    <name type="common">Chinese alligator</name>
    <dbReference type="NCBI Taxonomy" id="38654"/>
    <lineage>
        <taxon>Eukaryota</taxon>
        <taxon>Metazoa</taxon>
        <taxon>Chordata</taxon>
        <taxon>Craniata</taxon>
        <taxon>Vertebrata</taxon>
        <taxon>Euteleostomi</taxon>
        <taxon>Archelosauria</taxon>
        <taxon>Archosauria</taxon>
        <taxon>Crocodylia</taxon>
        <taxon>Alligatoridae</taxon>
        <taxon>Alligatorinae</taxon>
        <taxon>Alligator</taxon>
    </lineage>
</organism>
<evidence type="ECO:0000256" key="11">
    <source>
        <dbReference type="ARBA" id="ARBA00023224"/>
    </source>
</evidence>
<evidence type="ECO:0000256" key="9">
    <source>
        <dbReference type="ARBA" id="ARBA00023136"/>
    </source>
</evidence>
<comment type="subcellular location">
    <subcellularLocation>
        <location evidence="1 13">Cell membrane</location>
        <topology evidence="1 13">Multi-pass membrane protein</topology>
    </subcellularLocation>
</comment>
<dbReference type="GO" id="GO:0005886">
    <property type="term" value="C:plasma membrane"/>
    <property type="evidence" value="ECO:0007669"/>
    <property type="project" value="UniProtKB-SubCell"/>
</dbReference>
<dbReference type="GO" id="GO:0004984">
    <property type="term" value="F:olfactory receptor activity"/>
    <property type="evidence" value="ECO:0007669"/>
    <property type="project" value="InterPro"/>
</dbReference>
<dbReference type="PRINTS" id="PR00245">
    <property type="entry name" value="OLFACTORYR"/>
</dbReference>
<evidence type="ECO:0000256" key="13">
    <source>
        <dbReference type="RuleBase" id="RU363047"/>
    </source>
</evidence>
<evidence type="ECO:0000256" key="5">
    <source>
        <dbReference type="ARBA" id="ARBA00022692"/>
    </source>
</evidence>
<evidence type="ECO:0000256" key="4">
    <source>
        <dbReference type="ARBA" id="ARBA00022606"/>
    </source>
</evidence>
<gene>
    <name evidence="16" type="primary">LOC102383740</name>
</gene>
<dbReference type="OrthoDB" id="9975554at2759"/>
<feature type="domain" description="G-protein coupled receptors family 1 profile" evidence="14">
    <location>
        <begin position="41"/>
        <end position="290"/>
    </location>
</feature>
<dbReference type="PROSITE" id="PS50262">
    <property type="entry name" value="G_PROTEIN_RECEP_F1_2"/>
    <property type="match status" value="1"/>
</dbReference>
<evidence type="ECO:0000256" key="1">
    <source>
        <dbReference type="ARBA" id="ARBA00004651"/>
    </source>
</evidence>